<keyword evidence="1" id="KW-0479">Metal-binding</keyword>
<evidence type="ECO:0000259" key="5">
    <source>
        <dbReference type="PROSITE" id="PS50103"/>
    </source>
</evidence>
<reference evidence="6 7" key="1">
    <citation type="journal article" date="2018" name="Genome Biol. Evol.">
        <title>Multiple Roots of Fruiting Body Formation in Amoebozoa.</title>
        <authorList>
            <person name="Hillmann F."/>
            <person name="Forbes G."/>
            <person name="Novohradska S."/>
            <person name="Ferling I."/>
            <person name="Riege K."/>
            <person name="Groth M."/>
            <person name="Westermann M."/>
            <person name="Marz M."/>
            <person name="Spaller T."/>
            <person name="Winckler T."/>
            <person name="Schaap P."/>
            <person name="Glockner G."/>
        </authorList>
    </citation>
    <scope>NUCLEOTIDE SEQUENCE [LARGE SCALE GENOMIC DNA]</scope>
    <source>
        <strain evidence="6 7">Jena</strain>
    </source>
</reference>
<dbReference type="Gene3D" id="1.10.510.10">
    <property type="entry name" value="Transferase(Phosphotransferase) domain 1"/>
    <property type="match status" value="1"/>
</dbReference>
<dbReference type="InterPro" id="IPR000719">
    <property type="entry name" value="Prot_kinase_dom"/>
</dbReference>
<organism evidence="6 7">
    <name type="scientific">Planoprotostelium fungivorum</name>
    <dbReference type="NCBI Taxonomy" id="1890364"/>
    <lineage>
        <taxon>Eukaryota</taxon>
        <taxon>Amoebozoa</taxon>
        <taxon>Evosea</taxon>
        <taxon>Variosea</taxon>
        <taxon>Cavosteliida</taxon>
        <taxon>Cavosteliaceae</taxon>
        <taxon>Planoprotostelium</taxon>
    </lineage>
</organism>
<sequence length="854" mass="97215">MKRFFLVSSHNSSTFDPKDTFTKSTETPKVPQFIAEICIPLQFNKGKAPYVQMKVSDVNHCASLGCGYDLYYICSNWLSNQNCPYGDRCNNLHPRRINTLKNLFSNRICREKKTPQECDRKGRCLFAHDPKEVSVPSGFERSTGDPGPSKTPLRWKDGKESIPDDYIADTVGRRNDSNTLCTAVCDLYERCSRIHVLLDWWETNPKAKAPLHWYFKGKIGAATVPAPLTPSNSLTSVPLSTTTAPAWGNTKAVQTSTKSTVKMPLPPPSPAKTIAQNIEAVPAGKSSPETIPATQETVPAEKSSPETVPAETHRSSSPTRAARYVPAIQRMEDDINWKNLIDVDIQLKFDPAKKLRQFVQMDVPESERQRPSSKFRIPIEDWIRDGRACSVGPEGKRIFYHPTLLLGSGGSARVYIGLREDDWTEVALKAIDGFREDDTEKEAFYNMEIVALKERNTLNHVIKYFGCYKTESGNYKEWFIVMEMMEYTLEHVLTKWKSVEKTGSHFGTSGHIRACRYIAGSILWSLRALQENMDDVICVHRDIKPANIQFDRQKRIRLIDFGSATRLKNLSSKTTVNNTSTLFYAAPELLTDEKKVTHPKSDLFSFGIVLYELATGSPLRLVTNFQELTTSPKGEAQKWWPNSPHYSKALQHMVKWVVCKNPDEVECIDVIMNFIVIIGQRVPESVSKYMTTLLSHPFFWTEQKSTGFLIALGDLIRMWKDLKKTSTDEDEINSIDDAIHLIRHKVDDIVKANGCNSWTDLLPNQAKEGAYINHIPFKEGGESLLVCVRHYYNHPPTIQLDMTLFLHHIPDLVIELWLMVLKEETLSQSHYMLPYMEYNLYHPDQDLIFSAKDD</sequence>
<evidence type="ECO:0000256" key="3">
    <source>
        <dbReference type="SAM" id="MobiDB-lite"/>
    </source>
</evidence>
<dbReference type="GO" id="GO:0005524">
    <property type="term" value="F:ATP binding"/>
    <property type="evidence" value="ECO:0007669"/>
    <property type="project" value="UniProtKB-UniRule"/>
</dbReference>
<keyword evidence="2" id="KW-0067">ATP-binding</keyword>
<dbReference type="InterPro" id="IPR011009">
    <property type="entry name" value="Kinase-like_dom_sf"/>
</dbReference>
<dbReference type="PANTHER" id="PTHR24361">
    <property type="entry name" value="MITOGEN-ACTIVATED KINASE KINASE KINASE"/>
    <property type="match status" value="1"/>
</dbReference>
<feature type="domain" description="Protein kinase" evidence="4">
    <location>
        <begin position="400"/>
        <end position="699"/>
    </location>
</feature>
<dbReference type="CDD" id="cd00180">
    <property type="entry name" value="PKc"/>
    <property type="match status" value="1"/>
</dbReference>
<dbReference type="InterPro" id="IPR017441">
    <property type="entry name" value="Protein_kinase_ATP_BS"/>
</dbReference>
<dbReference type="PANTHER" id="PTHR24361:SF678">
    <property type="entry name" value="SPORULATION-SPECIFIC PROTEIN 1"/>
    <property type="match status" value="1"/>
</dbReference>
<gene>
    <name evidence="6" type="ORF">PROFUN_07629</name>
</gene>
<comment type="caution">
    <text evidence="6">The sequence shown here is derived from an EMBL/GenBank/DDBJ whole genome shotgun (WGS) entry which is preliminary data.</text>
</comment>
<accession>A0A2P6NK36</accession>
<proteinExistence type="predicted"/>
<keyword evidence="1" id="KW-0862">Zinc</keyword>
<protein>
    <submittedName>
        <fullName evidence="6">Uncharacterized protein</fullName>
    </submittedName>
</protein>
<dbReference type="PROSITE" id="PS00107">
    <property type="entry name" value="PROTEIN_KINASE_ATP"/>
    <property type="match status" value="1"/>
</dbReference>
<dbReference type="SUPFAM" id="SSF56112">
    <property type="entry name" value="Protein kinase-like (PK-like)"/>
    <property type="match status" value="1"/>
</dbReference>
<name>A0A2P6NK36_9EUKA</name>
<feature type="region of interest" description="Disordered" evidence="3">
    <location>
        <begin position="282"/>
        <end position="320"/>
    </location>
</feature>
<dbReference type="SMART" id="SM00220">
    <property type="entry name" value="S_TKc"/>
    <property type="match status" value="1"/>
</dbReference>
<dbReference type="OrthoDB" id="2426488at2759"/>
<dbReference type="Gene3D" id="3.30.1370.210">
    <property type="match status" value="1"/>
</dbReference>
<dbReference type="AlphaFoldDB" id="A0A2P6NK36"/>
<keyword evidence="1" id="KW-0863">Zinc-finger</keyword>
<dbReference type="PROSITE" id="PS50011">
    <property type="entry name" value="PROTEIN_KINASE_DOM"/>
    <property type="match status" value="1"/>
</dbReference>
<feature type="zinc finger region" description="C3H1-type" evidence="1">
    <location>
        <begin position="73"/>
        <end position="96"/>
    </location>
</feature>
<dbReference type="InterPro" id="IPR053235">
    <property type="entry name" value="Ser_Thr_kinase"/>
</dbReference>
<feature type="region of interest" description="Disordered" evidence="3">
    <location>
        <begin position="135"/>
        <end position="156"/>
    </location>
</feature>
<evidence type="ECO:0000256" key="2">
    <source>
        <dbReference type="PROSITE-ProRule" id="PRU10141"/>
    </source>
</evidence>
<dbReference type="EMBL" id="MDYQ01000065">
    <property type="protein sequence ID" value="PRP84328.1"/>
    <property type="molecule type" value="Genomic_DNA"/>
</dbReference>
<dbReference type="PROSITE" id="PS50103">
    <property type="entry name" value="ZF_C3H1"/>
    <property type="match status" value="1"/>
</dbReference>
<dbReference type="SMART" id="SM00356">
    <property type="entry name" value="ZnF_C3H1"/>
    <property type="match status" value="2"/>
</dbReference>
<dbReference type="GO" id="GO:0008270">
    <property type="term" value="F:zinc ion binding"/>
    <property type="evidence" value="ECO:0007669"/>
    <property type="project" value="UniProtKB-KW"/>
</dbReference>
<feature type="compositionally biased region" description="Polar residues" evidence="3">
    <location>
        <begin position="287"/>
        <end position="297"/>
    </location>
</feature>
<keyword evidence="2" id="KW-0547">Nucleotide-binding</keyword>
<evidence type="ECO:0000313" key="6">
    <source>
        <dbReference type="EMBL" id="PRP84328.1"/>
    </source>
</evidence>
<dbReference type="Proteomes" id="UP000241769">
    <property type="component" value="Unassembled WGS sequence"/>
</dbReference>
<feature type="binding site" evidence="2">
    <location>
        <position position="429"/>
    </location>
    <ligand>
        <name>ATP</name>
        <dbReference type="ChEBI" id="CHEBI:30616"/>
    </ligand>
</feature>
<keyword evidence="7" id="KW-1185">Reference proteome</keyword>
<dbReference type="Pfam" id="PF00069">
    <property type="entry name" value="Pkinase"/>
    <property type="match status" value="1"/>
</dbReference>
<dbReference type="STRING" id="1890364.A0A2P6NK36"/>
<evidence type="ECO:0000313" key="7">
    <source>
        <dbReference type="Proteomes" id="UP000241769"/>
    </source>
</evidence>
<dbReference type="GO" id="GO:0005737">
    <property type="term" value="C:cytoplasm"/>
    <property type="evidence" value="ECO:0007669"/>
    <property type="project" value="TreeGrafter"/>
</dbReference>
<dbReference type="InterPro" id="IPR000571">
    <property type="entry name" value="Znf_CCCH"/>
</dbReference>
<dbReference type="GO" id="GO:0004672">
    <property type="term" value="F:protein kinase activity"/>
    <property type="evidence" value="ECO:0007669"/>
    <property type="project" value="InterPro"/>
</dbReference>
<evidence type="ECO:0000259" key="4">
    <source>
        <dbReference type="PROSITE" id="PS50011"/>
    </source>
</evidence>
<evidence type="ECO:0000256" key="1">
    <source>
        <dbReference type="PROSITE-ProRule" id="PRU00723"/>
    </source>
</evidence>
<dbReference type="InParanoid" id="A0A2P6NK36"/>
<feature type="domain" description="C3H1-type" evidence="5">
    <location>
        <begin position="73"/>
        <end position="96"/>
    </location>
</feature>